<sequence length="484" mass="54539">MLDALLRYMRPVAATFFALLALLTPDNRLFLERDAALSAISSRGFIEVATRNTPTTYYEGRHGPTGFEYELVQQFAAMLGVSLTVDSQGNIDDVLDAVRDGRADFGAANLALDPIEPGILYSRPIMAMQPLVIHGPDIATPETPQDLLGLKIAVIKNSGTSRALRALQEKFPKLSWQETDELEVTDLIEMVEKGELDAAVVYAHQFKINRLFFPDVERGFALGKPQSLVWAFPKSNGVALLQAANRLIARMQHNGKLRALIDQYFGHDNYLEYVGASIFIRHTQKRLPKYEDAFKKAARRTGFDWKLLAALGYQESHWKPRATSPTGVRGLMMLTNATAGEVGVSNRLDPEQSIRGGATYLKHVKGRLQEEITEPDRTWMALAAYNVGLGHLYDAQKIAEMRGGDPYSWADVRKALPLLQKRKWYSQVRHGYARGGEPVIYVRNIRRYYEILKYVDRSRRQFHQLGKSDDTFPQTPFNTVPPVL</sequence>
<keyword evidence="7 8" id="KW-0961">Cell wall biogenesis/degradation</keyword>
<keyword evidence="3 8" id="KW-0732">Signal</keyword>
<comment type="similarity">
    <text evidence="1">Belongs to the transglycosylase Slt family.</text>
</comment>
<proteinExistence type="inferred from homology"/>
<dbReference type="SUPFAM" id="SSF53955">
    <property type="entry name" value="Lysozyme-like"/>
    <property type="match status" value="1"/>
</dbReference>
<evidence type="ECO:0000256" key="3">
    <source>
        <dbReference type="ARBA" id="ARBA00022729"/>
    </source>
</evidence>
<dbReference type="NCBIfam" id="NF008112">
    <property type="entry name" value="PRK10859.1"/>
    <property type="match status" value="1"/>
</dbReference>
<keyword evidence="4 8" id="KW-0472">Membrane</keyword>
<evidence type="ECO:0000256" key="4">
    <source>
        <dbReference type="ARBA" id="ARBA00023136"/>
    </source>
</evidence>
<evidence type="ECO:0000256" key="8">
    <source>
        <dbReference type="HAMAP-Rule" id="MF_02016"/>
    </source>
</evidence>
<evidence type="ECO:0000256" key="7">
    <source>
        <dbReference type="ARBA" id="ARBA00023316"/>
    </source>
</evidence>
<dbReference type="PANTHER" id="PTHR35936">
    <property type="entry name" value="MEMBRANE-BOUND LYTIC MUREIN TRANSGLYCOSYLASE F"/>
    <property type="match status" value="1"/>
</dbReference>
<feature type="active site" evidence="8">
    <location>
        <position position="315"/>
    </location>
</feature>
<feature type="domain" description="Solute-binding protein family 3/N-terminal" evidence="9">
    <location>
        <begin position="45"/>
        <end position="268"/>
    </location>
</feature>
<dbReference type="CDD" id="cd13403">
    <property type="entry name" value="MLTF-like"/>
    <property type="match status" value="1"/>
</dbReference>
<gene>
    <name evidence="8" type="primary">mltF</name>
    <name evidence="10" type="ORF">C8E00_102290</name>
</gene>
<evidence type="ECO:0000256" key="5">
    <source>
        <dbReference type="ARBA" id="ARBA00023237"/>
    </source>
</evidence>
<dbReference type="InterPro" id="IPR000189">
    <property type="entry name" value="Transglyc_AS"/>
</dbReference>
<dbReference type="GO" id="GO:0008933">
    <property type="term" value="F:peptidoglycan lytic transglycosylase activity"/>
    <property type="evidence" value="ECO:0007669"/>
    <property type="project" value="UniProtKB-UniRule"/>
</dbReference>
<dbReference type="GO" id="GO:0009279">
    <property type="term" value="C:cell outer membrane"/>
    <property type="evidence" value="ECO:0007669"/>
    <property type="project" value="UniProtKB-SubCell"/>
</dbReference>
<evidence type="ECO:0000259" key="9">
    <source>
        <dbReference type="SMART" id="SM00062"/>
    </source>
</evidence>
<comment type="caution">
    <text evidence="8">Lacks conserved residue(s) required for the propagation of feature annotation.</text>
</comment>
<comment type="catalytic activity">
    <reaction evidence="8">
        <text>Exolytic cleavage of the (1-&gt;4)-beta-glycosidic linkage between N-acetylmuramic acid (MurNAc) and N-acetylglucosamine (GlcNAc) residues in peptidoglycan, from either the reducing or the non-reducing ends of the peptidoglycan chains, with concomitant formation of a 1,6-anhydrobond in the MurNAc residue.</text>
        <dbReference type="EC" id="4.2.2.n1"/>
    </reaction>
</comment>
<evidence type="ECO:0000256" key="6">
    <source>
        <dbReference type="ARBA" id="ARBA00023239"/>
    </source>
</evidence>
<organism evidence="10 11">
    <name type="scientific">Chromohalobacter marismortui</name>
    <dbReference type="NCBI Taxonomy" id="42055"/>
    <lineage>
        <taxon>Bacteria</taxon>
        <taxon>Pseudomonadati</taxon>
        <taxon>Pseudomonadota</taxon>
        <taxon>Gammaproteobacteria</taxon>
        <taxon>Oceanospirillales</taxon>
        <taxon>Halomonadaceae</taxon>
        <taxon>Chromohalobacter</taxon>
    </lineage>
</organism>
<dbReference type="OrthoDB" id="9815002at2"/>
<dbReference type="SUPFAM" id="SSF53850">
    <property type="entry name" value="Periplasmic binding protein-like II"/>
    <property type="match status" value="1"/>
</dbReference>
<dbReference type="PANTHER" id="PTHR35936:SF32">
    <property type="entry name" value="MEMBRANE-BOUND LYTIC MUREIN TRANSGLYCOSYLASE F"/>
    <property type="match status" value="1"/>
</dbReference>
<comment type="similarity">
    <text evidence="2">Belongs to the bacterial solute-binding protein 3 family.</text>
</comment>
<dbReference type="SMART" id="SM00062">
    <property type="entry name" value="PBPb"/>
    <property type="match status" value="1"/>
</dbReference>
<dbReference type="GO" id="GO:0000270">
    <property type="term" value="P:peptidoglycan metabolic process"/>
    <property type="evidence" value="ECO:0007669"/>
    <property type="project" value="InterPro"/>
</dbReference>
<keyword evidence="5 8" id="KW-0998">Cell outer membrane</keyword>
<comment type="subcellular location">
    <subcellularLocation>
        <location evidence="8">Cell outer membrane</location>
        <topology evidence="8">Peripheral membrane protein</topology>
    </subcellularLocation>
    <text evidence="8">Attached to the inner leaflet of the outer membrane.</text>
</comment>
<dbReference type="InterPro" id="IPR023703">
    <property type="entry name" value="MltF"/>
</dbReference>
<dbReference type="InterPro" id="IPR008258">
    <property type="entry name" value="Transglycosylase_SLT_dom_1"/>
</dbReference>
<dbReference type="AlphaFoldDB" id="A0A4R7NTL6"/>
<dbReference type="InterPro" id="IPR001638">
    <property type="entry name" value="Solute-binding_3/MltF_N"/>
</dbReference>
<dbReference type="GO" id="GO:0016998">
    <property type="term" value="P:cell wall macromolecule catabolic process"/>
    <property type="evidence" value="ECO:0007669"/>
    <property type="project" value="UniProtKB-UniRule"/>
</dbReference>
<comment type="similarity">
    <text evidence="8">In the N-terminal section; belongs to the bacterial solute-binding protein 3 family.</text>
</comment>
<dbReference type="Pfam" id="PF00497">
    <property type="entry name" value="SBP_bac_3"/>
    <property type="match status" value="1"/>
</dbReference>
<dbReference type="Gene3D" id="3.40.190.10">
    <property type="entry name" value="Periplasmic binding protein-like II"/>
    <property type="match status" value="2"/>
</dbReference>
<dbReference type="EC" id="4.2.2.n1" evidence="8"/>
<dbReference type="EMBL" id="SOBR01000002">
    <property type="protein sequence ID" value="TDU23790.1"/>
    <property type="molecule type" value="Genomic_DNA"/>
</dbReference>
<feature type="region of interest" description="LT domain" evidence="8">
    <location>
        <begin position="269"/>
        <end position="484"/>
    </location>
</feature>
<evidence type="ECO:0000256" key="1">
    <source>
        <dbReference type="ARBA" id="ARBA00007734"/>
    </source>
</evidence>
<evidence type="ECO:0000313" key="11">
    <source>
        <dbReference type="Proteomes" id="UP000295380"/>
    </source>
</evidence>
<keyword evidence="11" id="KW-1185">Reference proteome</keyword>
<comment type="similarity">
    <text evidence="8">In the C-terminal section; belongs to the transglycosylase Slt family.</text>
</comment>
<dbReference type="PROSITE" id="PS00922">
    <property type="entry name" value="TRANSGLYCOSYLASE"/>
    <property type="match status" value="1"/>
</dbReference>
<dbReference type="RefSeq" id="WP_133695159.1">
    <property type="nucleotide sequence ID" value="NZ_SOBR01000002.1"/>
</dbReference>
<dbReference type="CDD" id="cd01009">
    <property type="entry name" value="PBP2_YfhD_N"/>
    <property type="match status" value="1"/>
</dbReference>
<dbReference type="HAMAP" id="MF_02016">
    <property type="entry name" value="MltF"/>
    <property type="match status" value="1"/>
</dbReference>
<accession>A0A4R7NTL6</accession>
<dbReference type="Pfam" id="PF01464">
    <property type="entry name" value="SLT"/>
    <property type="match status" value="1"/>
</dbReference>
<comment type="caution">
    <text evidence="10">The sequence shown here is derived from an EMBL/GenBank/DDBJ whole genome shotgun (WGS) entry which is preliminary data.</text>
</comment>
<dbReference type="Gene3D" id="1.10.530.10">
    <property type="match status" value="1"/>
</dbReference>
<evidence type="ECO:0000256" key="2">
    <source>
        <dbReference type="ARBA" id="ARBA00010333"/>
    </source>
</evidence>
<dbReference type="InterPro" id="IPR023346">
    <property type="entry name" value="Lysozyme-like_dom_sf"/>
</dbReference>
<comment type="function">
    <text evidence="8">Murein-degrading enzyme that degrades murein glycan strands and insoluble, high-molecular weight murein sacculi, with the concomitant formation of a 1,6-anhydromuramoyl product. Lytic transglycosylases (LTs) play an integral role in the metabolism of the peptidoglycan (PG) sacculus. Their lytic action creates space within the PG sacculus to allow for its expansion as well as for the insertion of various structures such as secretion systems and flagella.</text>
</comment>
<evidence type="ECO:0000313" key="10">
    <source>
        <dbReference type="EMBL" id="TDU23790.1"/>
    </source>
</evidence>
<keyword evidence="6 8" id="KW-0456">Lyase</keyword>
<dbReference type="Proteomes" id="UP000295380">
    <property type="component" value="Unassembled WGS sequence"/>
</dbReference>
<comment type="domain">
    <text evidence="8">The N-terminal domain does not have lytic activity and probably modulates enzymatic activity. The C-terminal domain is the catalytic active domain.</text>
</comment>
<dbReference type="GO" id="GO:0071555">
    <property type="term" value="P:cell wall organization"/>
    <property type="evidence" value="ECO:0007669"/>
    <property type="project" value="UniProtKB-KW"/>
</dbReference>
<reference evidence="10 11" key="1">
    <citation type="submission" date="2019-03" db="EMBL/GenBank/DDBJ databases">
        <title>Genomic Encyclopedia of Type Strains, Phase IV (KMG-IV): sequencing the most valuable type-strain genomes for metagenomic binning, comparative biology and taxonomic classification.</title>
        <authorList>
            <person name="Goeker M."/>
        </authorList>
    </citation>
    <scope>NUCLEOTIDE SEQUENCE [LARGE SCALE GENOMIC DNA]</scope>
    <source>
        <strain evidence="10 11">DSM 6770</strain>
    </source>
</reference>
<name>A0A4R7NTL6_9GAMM</name>
<protein>
    <recommendedName>
        <fullName evidence="8">Membrane-bound lytic murein transglycosylase F</fullName>
        <ecNumber evidence="8">4.2.2.n1</ecNumber>
    </recommendedName>
    <alternativeName>
        <fullName evidence="8">Murein lyase F</fullName>
    </alternativeName>
</protein>